<gene>
    <name evidence="2" type="ORF">HNQ08_004431</name>
</gene>
<dbReference type="Proteomes" id="UP000552709">
    <property type="component" value="Unassembled WGS sequence"/>
</dbReference>
<reference evidence="2 3" key="1">
    <citation type="submission" date="2020-08" db="EMBL/GenBank/DDBJ databases">
        <title>Genomic Encyclopedia of Type Strains, Phase IV (KMG-IV): sequencing the most valuable type-strain genomes for metagenomic binning, comparative biology and taxonomic classification.</title>
        <authorList>
            <person name="Goeker M."/>
        </authorList>
    </citation>
    <scope>NUCLEOTIDE SEQUENCE [LARGE SCALE GENOMIC DNA]</scope>
    <source>
        <strain evidence="2 3">DSM 27939</strain>
    </source>
</reference>
<comment type="caution">
    <text evidence="2">The sequence shown here is derived from an EMBL/GenBank/DDBJ whole genome shotgun (WGS) entry which is preliminary data.</text>
</comment>
<dbReference type="AlphaFoldDB" id="A0A7W8NGZ2"/>
<name>A0A7W8NGZ2_9DEIO</name>
<feature type="region of interest" description="Disordered" evidence="1">
    <location>
        <begin position="1"/>
        <end position="49"/>
    </location>
</feature>
<evidence type="ECO:0000313" key="2">
    <source>
        <dbReference type="EMBL" id="MBB5365310.1"/>
    </source>
</evidence>
<accession>A0A7W8NGZ2</accession>
<organism evidence="2 3">
    <name type="scientific">Deinococcus humi</name>
    <dbReference type="NCBI Taxonomy" id="662880"/>
    <lineage>
        <taxon>Bacteria</taxon>
        <taxon>Thermotogati</taxon>
        <taxon>Deinococcota</taxon>
        <taxon>Deinococci</taxon>
        <taxon>Deinococcales</taxon>
        <taxon>Deinococcaceae</taxon>
        <taxon>Deinococcus</taxon>
    </lineage>
</organism>
<dbReference type="EMBL" id="JACHFL010000017">
    <property type="protein sequence ID" value="MBB5365310.1"/>
    <property type="molecule type" value="Genomic_DNA"/>
</dbReference>
<proteinExistence type="predicted"/>
<sequence length="76" mass="8539">MADDQGVPLEIRPSQRQRFHNPQSAVGAQQGQGAVAQAARRQQAFKRRKRAQECLRLHARIINLHHHSHTSVPGTT</sequence>
<feature type="compositionally biased region" description="Low complexity" evidence="1">
    <location>
        <begin position="23"/>
        <end position="42"/>
    </location>
</feature>
<dbReference type="RefSeq" id="WP_184136704.1">
    <property type="nucleotide sequence ID" value="NZ_JACHFL010000017.1"/>
</dbReference>
<evidence type="ECO:0000256" key="1">
    <source>
        <dbReference type="SAM" id="MobiDB-lite"/>
    </source>
</evidence>
<protein>
    <submittedName>
        <fullName evidence="2">Uncharacterized protein</fullName>
    </submittedName>
</protein>
<evidence type="ECO:0000313" key="3">
    <source>
        <dbReference type="Proteomes" id="UP000552709"/>
    </source>
</evidence>
<keyword evidence="3" id="KW-1185">Reference proteome</keyword>